<feature type="transmembrane region" description="Helical" evidence="1">
    <location>
        <begin position="130"/>
        <end position="146"/>
    </location>
</feature>
<dbReference type="EMBL" id="CP098242">
    <property type="protein sequence ID" value="WAW09636.1"/>
    <property type="molecule type" value="Genomic_DNA"/>
</dbReference>
<keyword evidence="1" id="KW-0472">Membrane</keyword>
<keyword evidence="1" id="KW-0812">Transmembrane</keyword>
<sequence length="167" mass="18648">MMSEKTAGETPAAKGEILQGVGGWLAFLVISMGILSPIYSLYSFFRGTTEWHAAAILMLVINLAACGFYVYGAWRLNSRHVWRSVRLAIICLWVGGFLATVFLLLVGLIFGGWAGVASVLSTDKDGVRQFIYPTVWTLYLLRSVRVKNTYRRESDKEELAQYLGVKE</sequence>
<dbReference type="RefSeq" id="WP_269308639.1">
    <property type="nucleotide sequence ID" value="NZ_CP098242.1"/>
</dbReference>
<reference evidence="2" key="1">
    <citation type="journal article" date="2022" name="Front. Microbiol.">
        <title>New perspectives on an old grouping: The genomic and phenotypic variability of Oxalobacter formigenes and the implications for calcium oxalate stone prevention.</title>
        <authorList>
            <person name="Chmiel J.A."/>
            <person name="Carr C."/>
            <person name="Stuivenberg G.A."/>
            <person name="Venema R."/>
            <person name="Chanyi R.M."/>
            <person name="Al K.F."/>
            <person name="Giguere D."/>
            <person name="Say H."/>
            <person name="Akouris P.P."/>
            <person name="Dominguez Romero S.A."/>
            <person name="Kwong A."/>
            <person name="Tai V."/>
            <person name="Koval S.F."/>
            <person name="Razvi H."/>
            <person name="Bjazevic J."/>
            <person name="Burton J.P."/>
        </authorList>
    </citation>
    <scope>NUCLEOTIDE SEQUENCE</scope>
    <source>
        <strain evidence="2">WoOx3</strain>
    </source>
</reference>
<dbReference type="InterPro" id="IPR019690">
    <property type="entry name" value="DUF2569"/>
</dbReference>
<keyword evidence="1" id="KW-1133">Transmembrane helix</keyword>
<evidence type="ECO:0000256" key="1">
    <source>
        <dbReference type="SAM" id="Phobius"/>
    </source>
</evidence>
<accession>A0A9E9LUY8</accession>
<gene>
    <name evidence="2" type="ORF">NB640_10420</name>
</gene>
<dbReference type="AlphaFoldDB" id="A0A9E9LUY8"/>
<feature type="transmembrane region" description="Helical" evidence="1">
    <location>
        <begin position="86"/>
        <end position="110"/>
    </location>
</feature>
<evidence type="ECO:0000313" key="2">
    <source>
        <dbReference type="EMBL" id="WAW09636.1"/>
    </source>
</evidence>
<keyword evidence="3" id="KW-1185">Reference proteome</keyword>
<feature type="transmembrane region" description="Helical" evidence="1">
    <location>
        <begin position="21"/>
        <end position="45"/>
    </location>
</feature>
<name>A0A9E9LUY8_9BURK</name>
<feature type="transmembrane region" description="Helical" evidence="1">
    <location>
        <begin position="51"/>
        <end position="74"/>
    </location>
</feature>
<evidence type="ECO:0000313" key="3">
    <source>
        <dbReference type="Proteomes" id="UP001156215"/>
    </source>
</evidence>
<protein>
    <submittedName>
        <fullName evidence="2">DUF2569 domain-containing protein</fullName>
    </submittedName>
</protein>
<dbReference type="Pfam" id="PF10754">
    <property type="entry name" value="DUF2569"/>
    <property type="match status" value="1"/>
</dbReference>
<dbReference type="KEGG" id="ovb:NB640_10420"/>
<dbReference type="Proteomes" id="UP001156215">
    <property type="component" value="Chromosome"/>
</dbReference>
<organism evidence="2 3">
    <name type="scientific">Oxalobacter vibrioformis</name>
    <dbReference type="NCBI Taxonomy" id="933080"/>
    <lineage>
        <taxon>Bacteria</taxon>
        <taxon>Pseudomonadati</taxon>
        <taxon>Pseudomonadota</taxon>
        <taxon>Betaproteobacteria</taxon>
        <taxon>Burkholderiales</taxon>
        <taxon>Oxalobacteraceae</taxon>
        <taxon>Oxalobacter</taxon>
    </lineage>
</organism>
<proteinExistence type="predicted"/>